<dbReference type="Proteomes" id="UP000647133">
    <property type="component" value="Unassembled WGS sequence"/>
</dbReference>
<dbReference type="EMBL" id="JACYTQ010000007">
    <property type="protein sequence ID" value="MBD8490562.1"/>
    <property type="molecule type" value="Genomic_DNA"/>
</dbReference>
<name>A0ABR9AQC1_9BACT</name>
<accession>A0ABR9AQC1</accession>
<gene>
    <name evidence="1" type="ORF">IFO69_17550</name>
</gene>
<sequence length="60" mass="6544">MNKKAIVPKIPPAIPSLGDLKCARSKMAIRNASKANRILLIRELSGLLIVDRCEKAAMSK</sequence>
<comment type="caution">
    <text evidence="1">The sequence shown here is derived from an EMBL/GenBank/DDBJ whole genome shotgun (WGS) entry which is preliminary data.</text>
</comment>
<organism evidence="1 2">
    <name type="scientific">Echinicola arenosa</name>
    <dbReference type="NCBI Taxonomy" id="2774144"/>
    <lineage>
        <taxon>Bacteria</taxon>
        <taxon>Pseudomonadati</taxon>
        <taxon>Bacteroidota</taxon>
        <taxon>Cytophagia</taxon>
        <taxon>Cytophagales</taxon>
        <taxon>Cyclobacteriaceae</taxon>
        <taxon>Echinicola</taxon>
    </lineage>
</organism>
<dbReference type="RefSeq" id="WP_192011436.1">
    <property type="nucleotide sequence ID" value="NZ_JACYTQ010000007.1"/>
</dbReference>
<evidence type="ECO:0000313" key="1">
    <source>
        <dbReference type="EMBL" id="MBD8490562.1"/>
    </source>
</evidence>
<reference evidence="1 2" key="1">
    <citation type="submission" date="2020-09" db="EMBL/GenBank/DDBJ databases">
        <title>Echinicola sp. CAU 1574 isolated from sand of Sido Beach.</title>
        <authorList>
            <person name="Kim W."/>
        </authorList>
    </citation>
    <scope>NUCLEOTIDE SEQUENCE [LARGE SCALE GENOMIC DNA]</scope>
    <source>
        <strain evidence="1 2">CAU 1574</strain>
    </source>
</reference>
<evidence type="ECO:0000313" key="2">
    <source>
        <dbReference type="Proteomes" id="UP000647133"/>
    </source>
</evidence>
<protein>
    <submittedName>
        <fullName evidence="1">Uncharacterized protein</fullName>
    </submittedName>
</protein>
<proteinExistence type="predicted"/>
<keyword evidence="2" id="KW-1185">Reference proteome</keyword>